<evidence type="ECO:0000313" key="2">
    <source>
        <dbReference type="Proteomes" id="UP001271274"/>
    </source>
</evidence>
<gene>
    <name evidence="1" type="ORF">PV662_31380</name>
</gene>
<keyword evidence="2" id="KW-1185">Reference proteome</keyword>
<reference evidence="1 2" key="1">
    <citation type="journal article" date="2023" name="Microb. Genom.">
        <title>Mesoterricola silvestris gen. nov., sp. nov., Mesoterricola sediminis sp. nov., Geothrix oryzae sp. nov., Geothrix edaphica sp. nov., Geothrix rubra sp. nov., and Geothrix limicola sp. nov., six novel members of Acidobacteriota isolated from soils.</title>
        <authorList>
            <person name="Weisberg A.J."/>
            <person name="Pearce E."/>
            <person name="Kramer C.G."/>
            <person name="Chang J.H."/>
            <person name="Clarke C.R."/>
        </authorList>
    </citation>
    <scope>NUCLEOTIDE SEQUENCE [LARGE SCALE GENOMIC DNA]</scope>
    <source>
        <strain evidence="1 2">ID09-01A</strain>
    </source>
</reference>
<dbReference type="Proteomes" id="UP001271274">
    <property type="component" value="Unassembled WGS sequence"/>
</dbReference>
<dbReference type="RefSeq" id="WP_319052773.1">
    <property type="nucleotide sequence ID" value="NZ_JARAUR010000006.1"/>
</dbReference>
<evidence type="ECO:0000313" key="1">
    <source>
        <dbReference type="EMBL" id="MDX3704177.1"/>
    </source>
</evidence>
<evidence type="ECO:0008006" key="3">
    <source>
        <dbReference type="Google" id="ProtNLM"/>
    </source>
</evidence>
<protein>
    <recommendedName>
        <fullName evidence="3">Secreted protein</fullName>
    </recommendedName>
</protein>
<proteinExistence type="predicted"/>
<comment type="caution">
    <text evidence="1">The sequence shown here is derived from an EMBL/GenBank/DDBJ whole genome shotgun (WGS) entry which is preliminary data.</text>
</comment>
<dbReference type="EMBL" id="JARAYU010000013">
    <property type="protein sequence ID" value="MDX3704177.1"/>
    <property type="molecule type" value="Genomic_DNA"/>
</dbReference>
<accession>A0ABU4NQ07</accession>
<name>A0ABU4NQ07_9ACTN</name>
<sequence>MSNGVRARRPRVRTWTGSAVAAVCSSPTRSGLSTEVVSSFTASSSSAPAADARSASSLAALQGRRFTLVTGELVTVGTD</sequence>
<organism evidence="1 2">
    <name type="scientific">Streptomyces europaeiscabiei</name>
    <dbReference type="NCBI Taxonomy" id="146819"/>
    <lineage>
        <taxon>Bacteria</taxon>
        <taxon>Bacillati</taxon>
        <taxon>Actinomycetota</taxon>
        <taxon>Actinomycetes</taxon>
        <taxon>Kitasatosporales</taxon>
        <taxon>Streptomycetaceae</taxon>
        <taxon>Streptomyces</taxon>
    </lineage>
</organism>